<gene>
    <name evidence="2" type="ORF">MKW98_030657</name>
</gene>
<name>A0AAD4X2H9_9MAGN</name>
<proteinExistence type="predicted"/>
<comment type="caution">
    <text evidence="2">The sequence shown here is derived from an EMBL/GenBank/DDBJ whole genome shotgun (WGS) entry which is preliminary data.</text>
</comment>
<protein>
    <submittedName>
        <fullName evidence="2">Uncharacterized protein</fullName>
    </submittedName>
</protein>
<evidence type="ECO:0000256" key="1">
    <source>
        <dbReference type="SAM" id="MobiDB-lite"/>
    </source>
</evidence>
<keyword evidence="3" id="KW-1185">Reference proteome</keyword>
<dbReference type="EMBL" id="JAJJMB010018262">
    <property type="protein sequence ID" value="KAI3830494.1"/>
    <property type="molecule type" value="Genomic_DNA"/>
</dbReference>
<reference evidence="2" key="1">
    <citation type="submission" date="2022-04" db="EMBL/GenBank/DDBJ databases">
        <title>A functionally conserved STORR gene fusion in Papaver species that diverged 16.8 million years ago.</title>
        <authorList>
            <person name="Catania T."/>
        </authorList>
    </citation>
    <scope>NUCLEOTIDE SEQUENCE</scope>
    <source>
        <strain evidence="2">S-188037</strain>
    </source>
</reference>
<accession>A0AAD4X2H9</accession>
<feature type="compositionally biased region" description="Basic residues" evidence="1">
    <location>
        <begin position="52"/>
        <end position="70"/>
    </location>
</feature>
<evidence type="ECO:0000313" key="3">
    <source>
        <dbReference type="Proteomes" id="UP001202328"/>
    </source>
</evidence>
<dbReference type="Proteomes" id="UP001202328">
    <property type="component" value="Unassembled WGS sequence"/>
</dbReference>
<sequence length="130" mass="14810">MGRVVPVKCVSSSQLPSAGDKHLKRPYTRDLRSSQNSRNQDEENLADSITSRRVHPMHHLEKRSHIPGRQKHLWKARKAIAKCESISQPGKGILPEERDITMRSQIGFSQMSFLCARCQLSPPIIFCVHQ</sequence>
<organism evidence="2 3">
    <name type="scientific">Papaver atlanticum</name>
    <dbReference type="NCBI Taxonomy" id="357466"/>
    <lineage>
        <taxon>Eukaryota</taxon>
        <taxon>Viridiplantae</taxon>
        <taxon>Streptophyta</taxon>
        <taxon>Embryophyta</taxon>
        <taxon>Tracheophyta</taxon>
        <taxon>Spermatophyta</taxon>
        <taxon>Magnoliopsida</taxon>
        <taxon>Ranunculales</taxon>
        <taxon>Papaveraceae</taxon>
        <taxon>Papaveroideae</taxon>
        <taxon>Papaver</taxon>
    </lineage>
</organism>
<dbReference type="AlphaFoldDB" id="A0AAD4X2H9"/>
<evidence type="ECO:0000313" key="2">
    <source>
        <dbReference type="EMBL" id="KAI3830494.1"/>
    </source>
</evidence>
<feature type="region of interest" description="Disordered" evidence="1">
    <location>
        <begin position="1"/>
        <end position="70"/>
    </location>
</feature>